<dbReference type="InterPro" id="IPR012341">
    <property type="entry name" value="6hp_glycosidase-like_sf"/>
</dbReference>
<evidence type="ECO:0000256" key="10">
    <source>
        <dbReference type="SAM" id="SignalP"/>
    </source>
</evidence>
<dbReference type="PRINTS" id="PR00735">
    <property type="entry name" value="GLHYDRLASE8"/>
</dbReference>
<dbReference type="GO" id="GO:0008810">
    <property type="term" value="F:cellulase activity"/>
    <property type="evidence" value="ECO:0007669"/>
    <property type="project" value="UniProtKB-EC"/>
</dbReference>
<evidence type="ECO:0000313" key="11">
    <source>
        <dbReference type="EMBL" id="PSW21938.1"/>
    </source>
</evidence>
<sequence>MKWLPILAMTLPLLSHSSVQAKVHGCNIQDDQQLWSFYKTQFVLPEGRVVDNGNDSISHSESQGYGMLMAAYFSDHATFKSLWHWTKQTLQRREDGLFSWKWQPQPPHIPDPNNASDGDIFIAWALLKADKLWPEQQYGKEAKKIIDALSDSHIIQLDGEYALLPAQYGFDKSYSTVINPSYWVYPAFNDFARFDDSWKQLSQGGINILNKNQFGSFKLPSDWLEYRNDTWQPAQQFPAQFSYASYRIPLYLIWGGYNSVINDHYQSWISEYNRAWVNISNNQMANYAAPRGANAVATLVQLSQEKYKHRSALPHPTKADDYYSASLIIFSHIAFHERYCQ</sequence>
<name>A0A2T3P0E2_9GAMM</name>
<dbReference type="Gene3D" id="1.50.10.10">
    <property type="match status" value="1"/>
</dbReference>
<dbReference type="Proteomes" id="UP000241771">
    <property type="component" value="Unassembled WGS sequence"/>
</dbReference>
<evidence type="ECO:0000313" key="12">
    <source>
        <dbReference type="Proteomes" id="UP000241771"/>
    </source>
</evidence>
<dbReference type="InterPro" id="IPR008928">
    <property type="entry name" value="6-hairpin_glycosidase_sf"/>
</dbReference>
<dbReference type="PROSITE" id="PS00812">
    <property type="entry name" value="GLYCOSYL_HYDROL_F8"/>
    <property type="match status" value="1"/>
</dbReference>
<dbReference type="InterPro" id="IPR019834">
    <property type="entry name" value="Glyco_hydro_8_CS"/>
</dbReference>
<evidence type="ECO:0000256" key="5">
    <source>
        <dbReference type="ARBA" id="ARBA00023001"/>
    </source>
</evidence>
<dbReference type="OrthoDB" id="9766708at2"/>
<evidence type="ECO:0000256" key="9">
    <source>
        <dbReference type="RuleBase" id="RU361167"/>
    </source>
</evidence>
<accession>A0A2T3P0E2</accession>
<feature type="chain" id="PRO_5015536052" description="Glucanase" evidence="10">
    <location>
        <begin position="22"/>
        <end position="341"/>
    </location>
</feature>
<feature type="active site" description="Nucleophile" evidence="8">
    <location>
        <position position="117"/>
    </location>
</feature>
<dbReference type="InterPro" id="IPR002037">
    <property type="entry name" value="Glyco_hydro_8"/>
</dbReference>
<comment type="caution">
    <text evidence="11">The sequence shown here is derived from an EMBL/GenBank/DDBJ whole genome shotgun (WGS) entry which is preliminary data.</text>
</comment>
<evidence type="ECO:0000256" key="4">
    <source>
        <dbReference type="ARBA" id="ARBA00022801"/>
    </source>
</evidence>
<proteinExistence type="inferred from homology"/>
<evidence type="ECO:0000256" key="1">
    <source>
        <dbReference type="ARBA" id="ARBA00000966"/>
    </source>
</evidence>
<keyword evidence="4 9" id="KW-0378">Hydrolase</keyword>
<reference evidence="11 12" key="1">
    <citation type="submission" date="2018-01" db="EMBL/GenBank/DDBJ databases">
        <title>Whole genome sequencing of Histamine producing bacteria.</title>
        <authorList>
            <person name="Butler K."/>
        </authorList>
    </citation>
    <scope>NUCLEOTIDE SEQUENCE [LARGE SCALE GENOMIC DNA]</scope>
    <source>
        <strain evidence="11 12">DSM 100436</strain>
    </source>
</reference>
<keyword evidence="3 10" id="KW-0732">Signal</keyword>
<keyword evidence="7 9" id="KW-0624">Polysaccharide degradation</keyword>
<evidence type="ECO:0000256" key="6">
    <source>
        <dbReference type="ARBA" id="ARBA00023295"/>
    </source>
</evidence>
<dbReference type="GO" id="GO:0030245">
    <property type="term" value="P:cellulose catabolic process"/>
    <property type="evidence" value="ECO:0007669"/>
    <property type="project" value="UniProtKB-KW"/>
</dbReference>
<organism evidence="11 12">
    <name type="scientific">Photobacterium sanctipauli</name>
    <dbReference type="NCBI Taxonomy" id="1342794"/>
    <lineage>
        <taxon>Bacteria</taxon>
        <taxon>Pseudomonadati</taxon>
        <taxon>Pseudomonadota</taxon>
        <taxon>Gammaproteobacteria</taxon>
        <taxon>Vibrionales</taxon>
        <taxon>Vibrionaceae</taxon>
        <taxon>Photobacterium</taxon>
    </lineage>
</organism>
<feature type="signal peptide" evidence="10">
    <location>
        <begin position="1"/>
        <end position="21"/>
    </location>
</feature>
<gene>
    <name evidence="11" type="ORF">C9I98_01345</name>
</gene>
<protein>
    <recommendedName>
        <fullName evidence="9">Glucanase</fullName>
        <ecNumber evidence="9">3.2.1.-</ecNumber>
    </recommendedName>
</protein>
<dbReference type="AlphaFoldDB" id="A0A2T3P0E2"/>
<comment type="catalytic activity">
    <reaction evidence="1">
        <text>Endohydrolysis of (1-&gt;4)-beta-D-glucosidic linkages in cellulose, lichenin and cereal beta-D-glucans.</text>
        <dbReference type="EC" id="3.2.1.4"/>
    </reaction>
</comment>
<keyword evidence="7 9" id="KW-0119">Carbohydrate metabolism</keyword>
<dbReference type="EMBL" id="PYMA01000001">
    <property type="protein sequence ID" value="PSW21938.1"/>
    <property type="molecule type" value="Genomic_DNA"/>
</dbReference>
<evidence type="ECO:0000256" key="7">
    <source>
        <dbReference type="ARBA" id="ARBA00023326"/>
    </source>
</evidence>
<comment type="similarity">
    <text evidence="2 9">Belongs to the glycosyl hydrolase 8 (cellulase D) family.</text>
</comment>
<keyword evidence="5" id="KW-0136">Cellulose degradation</keyword>
<dbReference type="EC" id="3.2.1.-" evidence="9"/>
<evidence type="ECO:0000256" key="8">
    <source>
        <dbReference type="PROSITE-ProRule" id="PRU10058"/>
    </source>
</evidence>
<dbReference type="Pfam" id="PF01270">
    <property type="entry name" value="Glyco_hydro_8"/>
    <property type="match status" value="1"/>
</dbReference>
<evidence type="ECO:0000256" key="3">
    <source>
        <dbReference type="ARBA" id="ARBA00022729"/>
    </source>
</evidence>
<dbReference type="SUPFAM" id="SSF48208">
    <property type="entry name" value="Six-hairpin glycosidases"/>
    <property type="match status" value="1"/>
</dbReference>
<evidence type="ECO:0000256" key="2">
    <source>
        <dbReference type="ARBA" id="ARBA00009209"/>
    </source>
</evidence>
<dbReference type="RefSeq" id="WP_036824147.1">
    <property type="nucleotide sequence ID" value="NZ_JGVO01000516.1"/>
</dbReference>
<keyword evidence="12" id="KW-1185">Reference proteome</keyword>
<keyword evidence="6 9" id="KW-0326">Glycosidase</keyword>